<dbReference type="Proteomes" id="UP000291343">
    <property type="component" value="Unassembled WGS sequence"/>
</dbReference>
<organism evidence="1 2">
    <name type="scientific">Laodelphax striatellus</name>
    <name type="common">Small brown planthopper</name>
    <name type="synonym">Delphax striatella</name>
    <dbReference type="NCBI Taxonomy" id="195883"/>
    <lineage>
        <taxon>Eukaryota</taxon>
        <taxon>Metazoa</taxon>
        <taxon>Ecdysozoa</taxon>
        <taxon>Arthropoda</taxon>
        <taxon>Hexapoda</taxon>
        <taxon>Insecta</taxon>
        <taxon>Pterygota</taxon>
        <taxon>Neoptera</taxon>
        <taxon>Paraneoptera</taxon>
        <taxon>Hemiptera</taxon>
        <taxon>Auchenorrhyncha</taxon>
        <taxon>Fulgoroidea</taxon>
        <taxon>Delphacidae</taxon>
        <taxon>Criomorphinae</taxon>
        <taxon>Laodelphax</taxon>
    </lineage>
</organism>
<gene>
    <name evidence="1" type="ORF">LSTR_LSTR012807</name>
</gene>
<dbReference type="STRING" id="195883.A0A482WRP4"/>
<protein>
    <submittedName>
        <fullName evidence="1">Uncharacterized protein</fullName>
    </submittedName>
</protein>
<reference evidence="1 2" key="1">
    <citation type="journal article" date="2017" name="Gigascience">
        <title>Genome sequence of the small brown planthopper, Laodelphax striatellus.</title>
        <authorList>
            <person name="Zhu J."/>
            <person name="Jiang F."/>
            <person name="Wang X."/>
            <person name="Yang P."/>
            <person name="Bao Y."/>
            <person name="Zhao W."/>
            <person name="Wang W."/>
            <person name="Lu H."/>
            <person name="Wang Q."/>
            <person name="Cui N."/>
            <person name="Li J."/>
            <person name="Chen X."/>
            <person name="Luo L."/>
            <person name="Yu J."/>
            <person name="Kang L."/>
            <person name="Cui F."/>
        </authorList>
    </citation>
    <scope>NUCLEOTIDE SEQUENCE [LARGE SCALE GENOMIC DNA]</scope>
    <source>
        <strain evidence="1">Lst14</strain>
    </source>
</reference>
<comment type="caution">
    <text evidence="1">The sequence shown here is derived from an EMBL/GenBank/DDBJ whole genome shotgun (WGS) entry which is preliminary data.</text>
</comment>
<dbReference type="InParanoid" id="A0A482WRP4"/>
<dbReference type="EMBL" id="QKKF02026847">
    <property type="protein sequence ID" value="RZF36183.1"/>
    <property type="molecule type" value="Genomic_DNA"/>
</dbReference>
<proteinExistence type="predicted"/>
<evidence type="ECO:0000313" key="2">
    <source>
        <dbReference type="Proteomes" id="UP000291343"/>
    </source>
</evidence>
<keyword evidence="2" id="KW-1185">Reference proteome</keyword>
<evidence type="ECO:0000313" key="1">
    <source>
        <dbReference type="EMBL" id="RZF36183.1"/>
    </source>
</evidence>
<sequence length="96" mass="11087">MNTLGNINARHRRVINLANPQSSRDAINLGTCRDLIEVWLPKRRDTSTLQVFTSLNDSVLTDVMDPISATDGVNKRYLEKRMDEHSREVVEKSYIW</sequence>
<accession>A0A482WRP4</accession>
<dbReference type="AlphaFoldDB" id="A0A482WRP4"/>
<name>A0A482WRP4_LAOST</name>